<reference evidence="1" key="1">
    <citation type="journal article" date="2020" name="Stud. Mycol.">
        <title>101 Dothideomycetes genomes: a test case for predicting lifestyles and emergence of pathogens.</title>
        <authorList>
            <person name="Haridas S."/>
            <person name="Albert R."/>
            <person name="Binder M."/>
            <person name="Bloem J."/>
            <person name="Labutti K."/>
            <person name="Salamov A."/>
            <person name="Andreopoulos B."/>
            <person name="Baker S."/>
            <person name="Barry K."/>
            <person name="Bills G."/>
            <person name="Bluhm B."/>
            <person name="Cannon C."/>
            <person name="Castanera R."/>
            <person name="Culley D."/>
            <person name="Daum C."/>
            <person name="Ezra D."/>
            <person name="Gonzalez J."/>
            <person name="Henrissat B."/>
            <person name="Kuo A."/>
            <person name="Liang C."/>
            <person name="Lipzen A."/>
            <person name="Lutzoni F."/>
            <person name="Magnuson J."/>
            <person name="Mondo S."/>
            <person name="Nolan M."/>
            <person name="Ohm R."/>
            <person name="Pangilinan J."/>
            <person name="Park H.-J."/>
            <person name="Ramirez L."/>
            <person name="Alfaro M."/>
            <person name="Sun H."/>
            <person name="Tritt A."/>
            <person name="Yoshinaga Y."/>
            <person name="Zwiers L.-H."/>
            <person name="Turgeon B."/>
            <person name="Goodwin S."/>
            <person name="Spatafora J."/>
            <person name="Crous P."/>
            <person name="Grigoriev I."/>
        </authorList>
    </citation>
    <scope>NUCLEOTIDE SEQUENCE</scope>
    <source>
        <strain evidence="1">CBS 175.79</strain>
    </source>
</reference>
<dbReference type="GeneID" id="54279289"/>
<organism evidence="1 2">
    <name type="scientific">Aaosphaeria arxii CBS 175.79</name>
    <dbReference type="NCBI Taxonomy" id="1450172"/>
    <lineage>
        <taxon>Eukaryota</taxon>
        <taxon>Fungi</taxon>
        <taxon>Dikarya</taxon>
        <taxon>Ascomycota</taxon>
        <taxon>Pezizomycotina</taxon>
        <taxon>Dothideomycetes</taxon>
        <taxon>Pleosporomycetidae</taxon>
        <taxon>Pleosporales</taxon>
        <taxon>Pleosporales incertae sedis</taxon>
        <taxon>Aaosphaeria</taxon>
    </lineage>
</organism>
<evidence type="ECO:0000313" key="1">
    <source>
        <dbReference type="EMBL" id="KAF2016648.1"/>
    </source>
</evidence>
<protein>
    <submittedName>
        <fullName evidence="1">Uncharacterized protein</fullName>
    </submittedName>
</protein>
<evidence type="ECO:0000313" key="2">
    <source>
        <dbReference type="Proteomes" id="UP000799778"/>
    </source>
</evidence>
<dbReference type="OrthoDB" id="3485856at2759"/>
<sequence>MWRGKELTMTLTRYDYDPVNHRVAFRGSPCVPTRMAWEVKHAIHLQLRSISEGSDTAASFAKNVRGVGSATQLFPVPGYPTATRSRHDPDFSFLHIVSRSSGISKYPGVIMEFSESDKTNLNKKDVEHLARKYIRYSKGAVRAVVCVEITYSKDEDGKKEKGKAELSVWRP</sequence>
<name>A0A6A5XTM0_9PLEO</name>
<dbReference type="RefSeq" id="XP_033384987.1">
    <property type="nucleotide sequence ID" value="XM_033521892.1"/>
</dbReference>
<dbReference type="Proteomes" id="UP000799778">
    <property type="component" value="Unassembled WGS sequence"/>
</dbReference>
<gene>
    <name evidence="1" type="ORF">BU24DRAFT_207351</name>
</gene>
<accession>A0A6A5XTM0</accession>
<keyword evidence="2" id="KW-1185">Reference proteome</keyword>
<dbReference type="AlphaFoldDB" id="A0A6A5XTM0"/>
<dbReference type="EMBL" id="ML978069">
    <property type="protein sequence ID" value="KAF2016648.1"/>
    <property type="molecule type" value="Genomic_DNA"/>
</dbReference>
<proteinExistence type="predicted"/>